<dbReference type="Proteomes" id="UP000743370">
    <property type="component" value="Unassembled WGS sequence"/>
</dbReference>
<evidence type="ECO:0000256" key="1">
    <source>
        <dbReference type="ARBA" id="ARBA00010746"/>
    </source>
</evidence>
<sequence>MASSKFFSFSILLLSTTVLYVTEAQESLPKTMVLYLQETVKGPNSTVSPIIGLTGKDWSFHQFGTIFAVDDPVMVSPNQFSSVVGRAQGLLVVSAQDGANMFVSLSIVFTNLQYSGSSIEIQGVSRQSEKYRELSVVSGTGKFRFVKGYAGFQTTSYDAQTSHSTISLTLTFQ</sequence>
<dbReference type="STRING" id="3914.A0A0L9V697"/>
<feature type="chain" id="PRO_5008191263" description="Dirigent protein" evidence="4">
    <location>
        <begin position="25"/>
        <end position="173"/>
    </location>
</feature>
<accession>A0A0L9V697</accession>
<reference evidence="6" key="2">
    <citation type="submission" date="2015-02" db="EMBL/GenBank/DDBJ databases">
        <authorList>
            <person name="Chooi Y.-H."/>
        </authorList>
    </citation>
    <scope>NUCLEOTIDE SEQUENCE</scope>
    <source>
        <tissue evidence="6">Seedling</tissue>
    </source>
</reference>
<evidence type="ECO:0000256" key="2">
    <source>
        <dbReference type="ARBA" id="ARBA00011738"/>
    </source>
</evidence>
<organism evidence="6 7">
    <name type="scientific">Phaseolus angularis</name>
    <name type="common">Azuki bean</name>
    <name type="synonym">Vigna angularis</name>
    <dbReference type="NCBI Taxonomy" id="3914"/>
    <lineage>
        <taxon>Eukaryota</taxon>
        <taxon>Viridiplantae</taxon>
        <taxon>Streptophyta</taxon>
        <taxon>Embryophyta</taxon>
        <taxon>Tracheophyta</taxon>
        <taxon>Spermatophyta</taxon>
        <taxon>Magnoliopsida</taxon>
        <taxon>eudicotyledons</taxon>
        <taxon>Gunneridae</taxon>
        <taxon>Pentapetalae</taxon>
        <taxon>rosids</taxon>
        <taxon>fabids</taxon>
        <taxon>Fabales</taxon>
        <taxon>Fabaceae</taxon>
        <taxon>Papilionoideae</taxon>
        <taxon>50 kb inversion clade</taxon>
        <taxon>NPAAA clade</taxon>
        <taxon>indigoferoid/millettioid clade</taxon>
        <taxon>Phaseoleae</taxon>
        <taxon>Vigna</taxon>
    </lineage>
</organism>
<proteinExistence type="inferred from homology"/>
<dbReference type="InterPro" id="IPR004265">
    <property type="entry name" value="Dirigent"/>
</dbReference>
<dbReference type="Proteomes" id="UP000053144">
    <property type="component" value="Chromosome 8"/>
</dbReference>
<dbReference type="InterPro" id="IPR044859">
    <property type="entry name" value="Allene_oxi_cyc_Dirigent"/>
</dbReference>
<evidence type="ECO:0000313" key="7">
    <source>
        <dbReference type="Proteomes" id="UP000053144"/>
    </source>
</evidence>
<dbReference type="OMA" id="QFERYKE"/>
<protein>
    <recommendedName>
        <fullName evidence="4">Dirigent protein</fullName>
    </recommendedName>
</protein>
<comment type="function">
    <text evidence="4">Dirigent proteins impart stereoselectivity on the phenoxy radical-coupling reaction, yielding optically active lignans from two molecules of coniferyl alcohol in the biosynthesis of lignans, flavonolignans, and alkaloids and thus plays a central role in plant secondary metabolism.</text>
</comment>
<dbReference type="Pfam" id="PF03018">
    <property type="entry name" value="Dirigent"/>
    <property type="match status" value="1"/>
</dbReference>
<dbReference type="EMBL" id="JABFOF010000005">
    <property type="protein sequence ID" value="KAG2397348.1"/>
    <property type="molecule type" value="Genomic_DNA"/>
</dbReference>
<keyword evidence="3 4" id="KW-0964">Secreted</keyword>
<keyword evidence="4" id="KW-0732">Signal</keyword>
<comment type="subunit">
    <text evidence="2 4">Homodimer.</text>
</comment>
<evidence type="ECO:0000313" key="5">
    <source>
        <dbReference type="EMBL" id="KAG2397348.1"/>
    </source>
</evidence>
<dbReference type="PANTHER" id="PTHR21495">
    <property type="entry name" value="NUCLEOPORIN-RELATED"/>
    <property type="match status" value="1"/>
</dbReference>
<gene>
    <name evidence="5" type="ORF">HKW66_Vig0144160</name>
    <name evidence="6" type="ORF">LR48_Vigan08g127400</name>
</gene>
<dbReference type="GO" id="GO:0009699">
    <property type="term" value="P:phenylpropanoid biosynthetic process"/>
    <property type="evidence" value="ECO:0007669"/>
    <property type="project" value="UniProtKB-ARBA"/>
</dbReference>
<dbReference type="Gene3D" id="2.40.480.10">
    <property type="entry name" value="Allene oxide cyclase-like"/>
    <property type="match status" value="1"/>
</dbReference>
<keyword evidence="4" id="KW-0052">Apoplast</keyword>
<dbReference type="GO" id="GO:0048046">
    <property type="term" value="C:apoplast"/>
    <property type="evidence" value="ECO:0007669"/>
    <property type="project" value="UniProtKB-SubCell"/>
</dbReference>
<reference evidence="5 8" key="3">
    <citation type="submission" date="2020-05" db="EMBL/GenBank/DDBJ databases">
        <title>Vigna angularis (adzuki bean) Var. LongXiaoDou No. 4 denovo assembly.</title>
        <authorList>
            <person name="Xiang H."/>
        </authorList>
    </citation>
    <scope>NUCLEOTIDE SEQUENCE [LARGE SCALE GENOMIC DNA]</scope>
    <source>
        <tissue evidence="5">Leaf</tissue>
    </source>
</reference>
<dbReference type="EMBL" id="CM003378">
    <property type="protein sequence ID" value="KOM50447.1"/>
    <property type="molecule type" value="Genomic_DNA"/>
</dbReference>
<comment type="subcellular location">
    <subcellularLocation>
        <location evidence="4">Secreted</location>
        <location evidence="4">Extracellular space</location>
        <location evidence="4">Apoplast</location>
    </subcellularLocation>
</comment>
<feature type="signal peptide" evidence="4">
    <location>
        <begin position="1"/>
        <end position="24"/>
    </location>
</feature>
<dbReference type="Gramene" id="KOM50447">
    <property type="protein sequence ID" value="KOM50447"/>
    <property type="gene ID" value="LR48_Vigan08g127400"/>
</dbReference>
<evidence type="ECO:0000256" key="4">
    <source>
        <dbReference type="RuleBase" id="RU363099"/>
    </source>
</evidence>
<evidence type="ECO:0000256" key="3">
    <source>
        <dbReference type="ARBA" id="ARBA00022525"/>
    </source>
</evidence>
<reference evidence="7" key="1">
    <citation type="journal article" date="2015" name="Proc. Natl. Acad. Sci. U.S.A.">
        <title>Genome sequencing of adzuki bean (Vigna angularis) provides insight into high starch and low fat accumulation and domestication.</title>
        <authorList>
            <person name="Yang K."/>
            <person name="Tian Z."/>
            <person name="Chen C."/>
            <person name="Luo L."/>
            <person name="Zhao B."/>
            <person name="Wang Z."/>
            <person name="Yu L."/>
            <person name="Li Y."/>
            <person name="Sun Y."/>
            <person name="Li W."/>
            <person name="Chen Y."/>
            <person name="Li Y."/>
            <person name="Zhang Y."/>
            <person name="Ai D."/>
            <person name="Zhao J."/>
            <person name="Shang C."/>
            <person name="Ma Y."/>
            <person name="Wu B."/>
            <person name="Wang M."/>
            <person name="Gao L."/>
            <person name="Sun D."/>
            <person name="Zhang P."/>
            <person name="Guo F."/>
            <person name="Wang W."/>
            <person name="Li Y."/>
            <person name="Wang J."/>
            <person name="Varshney R.K."/>
            <person name="Wang J."/>
            <person name="Ling H.Q."/>
            <person name="Wan P."/>
        </authorList>
    </citation>
    <scope>NUCLEOTIDE SEQUENCE</scope>
    <source>
        <strain evidence="7">cv. Jingnong 6</strain>
    </source>
</reference>
<name>A0A0L9V697_PHAAN</name>
<evidence type="ECO:0000313" key="8">
    <source>
        <dbReference type="Proteomes" id="UP000743370"/>
    </source>
</evidence>
<comment type="similarity">
    <text evidence="1 4">Belongs to the plant dirigent protein family.</text>
</comment>
<dbReference type="AlphaFoldDB" id="A0A0L9V697"/>
<evidence type="ECO:0000313" key="6">
    <source>
        <dbReference type="EMBL" id="KOM50447.1"/>
    </source>
</evidence>